<keyword evidence="1" id="KW-0812">Transmembrane</keyword>
<comment type="caution">
    <text evidence="3">The sequence shown here is derived from an EMBL/GenBank/DDBJ whole genome shotgun (WGS) entry which is preliminary data.</text>
</comment>
<dbReference type="GO" id="GO:0005886">
    <property type="term" value="C:plasma membrane"/>
    <property type="evidence" value="ECO:0007669"/>
    <property type="project" value="TreeGrafter"/>
</dbReference>
<reference evidence="2 5" key="1">
    <citation type="submission" date="2016-08" db="EMBL/GenBank/DDBJ databases">
        <title>Candidatus Dactylopiibacterium carminicum genome sequence.</title>
        <authorList>
            <person name="Ramirez-Puebla S.T."/>
            <person name="Ormeno-Orrillo E."/>
            <person name="Vera-Ponce De Leon A."/>
            <person name="Luis L."/>
            <person name="Sanchez-Flores A."/>
            <person name="Monica R."/>
            <person name="Martinez-Romero E."/>
        </authorList>
    </citation>
    <scope>NUCLEOTIDE SEQUENCE [LARGE SCALE GENOMIC DNA]</scope>
    <source>
        <strain evidence="2">END1</strain>
    </source>
</reference>
<dbReference type="Pfam" id="PF04304">
    <property type="entry name" value="DUF454"/>
    <property type="match status" value="1"/>
</dbReference>
<organism evidence="3 4">
    <name type="scientific">Candidatus Dactylopiibacterium carminicum</name>
    <dbReference type="NCBI Taxonomy" id="857335"/>
    <lineage>
        <taxon>Bacteria</taxon>
        <taxon>Pseudomonadati</taxon>
        <taxon>Pseudomonadota</taxon>
        <taxon>Betaproteobacteria</taxon>
        <taxon>Rhodocyclales</taxon>
        <taxon>Rhodocyclaceae</taxon>
        <taxon>Candidatus Dactylopiibacterium</taxon>
    </lineage>
</organism>
<evidence type="ECO:0000313" key="3">
    <source>
        <dbReference type="EMBL" id="PAS94685.1"/>
    </source>
</evidence>
<dbReference type="AlphaFoldDB" id="A0A272EX55"/>
<keyword evidence="1" id="KW-1133">Transmembrane helix</keyword>
<dbReference type="OrthoDB" id="9816293at2"/>
<evidence type="ECO:0000256" key="1">
    <source>
        <dbReference type="SAM" id="Phobius"/>
    </source>
</evidence>
<accession>A0A272EX55</accession>
<evidence type="ECO:0000313" key="2">
    <source>
        <dbReference type="EMBL" id="KAF7600263.1"/>
    </source>
</evidence>
<dbReference type="EMBL" id="NMRN01000005">
    <property type="protein sequence ID" value="PAS94685.1"/>
    <property type="molecule type" value="Genomic_DNA"/>
</dbReference>
<proteinExistence type="predicted"/>
<name>A0A272EX55_9RHOO</name>
<keyword evidence="5" id="KW-1185">Reference proteome</keyword>
<sequence length="122" mass="13773">MRRALIALAWRCLALLSLALGIVGIFLPGLPTVPFVLLAAWAAGRGWPRLEAWLLDHPRWGPDIRRWRERRAIPRKAKWLACAMMSVSLAWMWLAPMPLSAQIGVSIVLAGVAIWMWQRPDA</sequence>
<evidence type="ECO:0000313" key="5">
    <source>
        <dbReference type="Proteomes" id="UP000623509"/>
    </source>
</evidence>
<keyword evidence="1" id="KW-0472">Membrane</keyword>
<evidence type="ECO:0000313" key="4">
    <source>
        <dbReference type="Proteomes" id="UP000216107"/>
    </source>
</evidence>
<feature type="transmembrane region" description="Helical" evidence="1">
    <location>
        <begin position="99"/>
        <end position="117"/>
    </location>
</feature>
<dbReference type="PANTHER" id="PTHR35813">
    <property type="entry name" value="INNER MEMBRANE PROTEIN YBAN"/>
    <property type="match status" value="1"/>
</dbReference>
<dbReference type="PIRSF" id="PIRSF016789">
    <property type="entry name" value="DUF454"/>
    <property type="match status" value="1"/>
</dbReference>
<gene>
    <name evidence="2" type="ORF">BGI27_03305</name>
    <name evidence="3" type="ORF">CGU29_03010</name>
</gene>
<dbReference type="PANTHER" id="PTHR35813:SF1">
    <property type="entry name" value="INNER MEMBRANE PROTEIN YBAN"/>
    <property type="match status" value="1"/>
</dbReference>
<reference evidence="3 4" key="2">
    <citation type="submission" date="2017-07" db="EMBL/GenBank/DDBJ databases">
        <title>Candidatus Dactylopiibacterium carminicum, a nitrogen-fixing symbiont of the cochineal insect Dactylopius coccus and Dactylopius opuntiae (Hemiptera: Coccoidea: Dactylopiidae).</title>
        <authorList>
            <person name="Vera A."/>
        </authorList>
    </citation>
    <scope>NUCLEOTIDE SEQUENCE [LARGE SCALE GENOMIC DNA]</scope>
    <source>
        <strain evidence="3 4">NFDCM</strain>
    </source>
</reference>
<dbReference type="RefSeq" id="WP_095523499.1">
    <property type="nucleotide sequence ID" value="NZ_MDUX01000007.1"/>
</dbReference>
<dbReference type="EMBL" id="MDUX01000007">
    <property type="protein sequence ID" value="KAF7600263.1"/>
    <property type="molecule type" value="Genomic_DNA"/>
</dbReference>
<dbReference type="InterPro" id="IPR007401">
    <property type="entry name" value="DUF454"/>
</dbReference>
<protein>
    <submittedName>
        <fullName evidence="2">DUF454 domain-containing protein</fullName>
    </submittedName>
</protein>
<dbReference type="Proteomes" id="UP000623509">
    <property type="component" value="Unassembled WGS sequence"/>
</dbReference>
<dbReference type="Proteomes" id="UP000216107">
    <property type="component" value="Unassembled WGS sequence"/>
</dbReference>